<sequence length="608" mass="68927">MYRATFVKQNIYEITVVEENIKVYYICLHDGQQWIHQGNRRWLSFEISGHFLPFFAIILLIVLLLLISALFSGLTIGLMALDKHELKVLVNSGTESERRNAKAVLPLREHGNFLLCSLIIGNTVVNSTLAVLLNSIAAGLIAVIVSTLSIVIIGEIIPQAICARYGLVIGAKTIYITYVVVILTSPVSYPLSKMLDCVLGVEIGKFYDRDCLQEYIRLTKTATRLEDDEFNVIQGALEYNRKTVSSVMTPLDQVYMISASEKLDKETVSEIAQRGYSRIPIYSKERSNVVGLLYVKDIIVYFNSEYGQIPIETIIKSSQNYLITVPEDYRLKSLLDEFKQGKCHMAIVQSKDKETIGVVTMEDILEEILQSEILDETDIIINAEKKLTRKVTQKNVAEILKIGEGRSASYFELSPQLLNAILIFLTSTVKPFSDKYISNGILRRLLTQKIYYEIKTQNGYYQGRSLDTLPALYTNGVASDYFILIVEGTMRAMFGSESRSYECKPFTYFGVSALHITDEELYKLQQKLTLTENLNKPFASKYFMPDFTLKIGGDCLYMKITRTLYLTACRAYLTDQKAESQDSATKSEVKNIPQLRYTAKKVSKKTQK</sequence>
<dbReference type="PANTHER" id="PTHR12064">
    <property type="entry name" value="METAL TRANSPORTER CNNM"/>
    <property type="match status" value="1"/>
</dbReference>
<evidence type="ECO:0000256" key="9">
    <source>
        <dbReference type="PROSITE-ProRule" id="PRU01193"/>
    </source>
</evidence>
<dbReference type="VEuPathDB" id="VectorBase:LDEU007557"/>
<dbReference type="Gene3D" id="3.10.580.10">
    <property type="entry name" value="CBS-domain"/>
    <property type="match status" value="1"/>
</dbReference>
<keyword evidence="3 9" id="KW-0812">Transmembrane</keyword>
<dbReference type="PROSITE" id="PS51371">
    <property type="entry name" value="CBS"/>
    <property type="match status" value="2"/>
</dbReference>
<evidence type="ECO:0000256" key="4">
    <source>
        <dbReference type="ARBA" id="ARBA00022737"/>
    </source>
</evidence>
<evidence type="ECO:0000256" key="3">
    <source>
        <dbReference type="ARBA" id="ARBA00022692"/>
    </source>
</evidence>
<dbReference type="OrthoDB" id="5353557at2759"/>
<keyword evidence="5 9" id="KW-1133">Transmembrane helix</keyword>
<dbReference type="GO" id="GO:0022857">
    <property type="term" value="F:transmembrane transporter activity"/>
    <property type="evidence" value="ECO:0007669"/>
    <property type="project" value="TreeGrafter"/>
</dbReference>
<comment type="caution">
    <text evidence="13">The sequence shown here is derived from an EMBL/GenBank/DDBJ whole genome shotgun (WGS) entry which is preliminary data.</text>
</comment>
<dbReference type="EMBL" id="NCKV01004817">
    <property type="protein sequence ID" value="RWS24483.1"/>
    <property type="molecule type" value="Genomic_DNA"/>
</dbReference>
<dbReference type="Pfam" id="PF25562">
    <property type="entry name" value="CNBH_CNNM2_C"/>
    <property type="match status" value="1"/>
</dbReference>
<feature type="transmembrane region" description="Helical" evidence="10">
    <location>
        <begin position="51"/>
        <end position="81"/>
    </location>
</feature>
<dbReference type="GO" id="GO:0015693">
    <property type="term" value="P:magnesium ion transport"/>
    <property type="evidence" value="ECO:0007669"/>
    <property type="project" value="UniProtKB-ARBA"/>
</dbReference>
<name>A0A443SAC9_9ACAR</name>
<feature type="domain" description="CNNM transmembrane" evidence="12">
    <location>
        <begin position="50"/>
        <end position="229"/>
    </location>
</feature>
<dbReference type="AlphaFoldDB" id="A0A443SAC9"/>
<feature type="domain" description="CBS" evidence="11">
    <location>
        <begin position="314"/>
        <end position="376"/>
    </location>
</feature>
<dbReference type="GO" id="GO:0032026">
    <property type="term" value="P:response to magnesium ion"/>
    <property type="evidence" value="ECO:0007669"/>
    <property type="project" value="UniProtKB-ARBA"/>
</dbReference>
<keyword evidence="7 9" id="KW-0472">Membrane</keyword>
<organism evidence="13 14">
    <name type="scientific">Leptotrombidium deliense</name>
    <dbReference type="NCBI Taxonomy" id="299467"/>
    <lineage>
        <taxon>Eukaryota</taxon>
        <taxon>Metazoa</taxon>
        <taxon>Ecdysozoa</taxon>
        <taxon>Arthropoda</taxon>
        <taxon>Chelicerata</taxon>
        <taxon>Arachnida</taxon>
        <taxon>Acari</taxon>
        <taxon>Acariformes</taxon>
        <taxon>Trombidiformes</taxon>
        <taxon>Prostigmata</taxon>
        <taxon>Anystina</taxon>
        <taxon>Parasitengona</taxon>
        <taxon>Trombiculoidea</taxon>
        <taxon>Trombiculidae</taxon>
        <taxon>Leptotrombidium</taxon>
    </lineage>
</organism>
<accession>A0A443SAC9</accession>
<dbReference type="Pfam" id="PF00571">
    <property type="entry name" value="CBS"/>
    <property type="match status" value="1"/>
</dbReference>
<dbReference type="SUPFAM" id="SSF54631">
    <property type="entry name" value="CBS-domain pair"/>
    <property type="match status" value="1"/>
</dbReference>
<dbReference type="InterPro" id="IPR002550">
    <property type="entry name" value="CNNM"/>
</dbReference>
<dbReference type="Proteomes" id="UP000288716">
    <property type="component" value="Unassembled WGS sequence"/>
</dbReference>
<proteinExistence type="inferred from homology"/>
<evidence type="ECO:0000256" key="8">
    <source>
        <dbReference type="PROSITE-ProRule" id="PRU00703"/>
    </source>
</evidence>
<feature type="transmembrane region" description="Helical" evidence="10">
    <location>
        <begin position="131"/>
        <end position="153"/>
    </location>
</feature>
<keyword evidence="6 8" id="KW-0129">CBS domain</keyword>
<evidence type="ECO:0000313" key="14">
    <source>
        <dbReference type="Proteomes" id="UP000288716"/>
    </source>
</evidence>
<keyword evidence="4" id="KW-0677">Repeat</keyword>
<evidence type="ECO:0000259" key="11">
    <source>
        <dbReference type="PROSITE" id="PS51371"/>
    </source>
</evidence>
<dbReference type="InterPro" id="IPR000644">
    <property type="entry name" value="CBS_dom"/>
</dbReference>
<dbReference type="FunFam" id="3.10.580.10:FF:000006">
    <property type="entry name" value="DUF21 and CBS domain protein"/>
    <property type="match status" value="1"/>
</dbReference>
<gene>
    <name evidence="13" type="ORF">B4U80_07394</name>
</gene>
<dbReference type="InterPro" id="IPR044751">
    <property type="entry name" value="Ion_transp-like_CBS"/>
</dbReference>
<dbReference type="GO" id="GO:0008340">
    <property type="term" value="P:determination of adult lifespan"/>
    <property type="evidence" value="ECO:0007669"/>
    <property type="project" value="UniProtKB-ARBA"/>
</dbReference>
<dbReference type="SMART" id="SM00116">
    <property type="entry name" value="CBS"/>
    <property type="match status" value="2"/>
</dbReference>
<feature type="transmembrane region" description="Helical" evidence="10">
    <location>
        <begin position="165"/>
        <end position="189"/>
    </location>
</feature>
<comment type="similarity">
    <text evidence="2">Belongs to the ACDP family.</text>
</comment>
<dbReference type="PROSITE" id="PS51846">
    <property type="entry name" value="CNNM"/>
    <property type="match status" value="1"/>
</dbReference>
<evidence type="ECO:0000313" key="13">
    <source>
        <dbReference type="EMBL" id="RWS24483.1"/>
    </source>
</evidence>
<dbReference type="PANTHER" id="PTHR12064:SF94">
    <property type="entry name" value="UNEXTENDED PROTEIN"/>
    <property type="match status" value="1"/>
</dbReference>
<protein>
    <submittedName>
        <fullName evidence="13">Metal transporter CNNM4-like protein</fullName>
    </submittedName>
</protein>
<evidence type="ECO:0000256" key="1">
    <source>
        <dbReference type="ARBA" id="ARBA00004554"/>
    </source>
</evidence>
<dbReference type="CDD" id="cd04590">
    <property type="entry name" value="CBS_pair_CorC_HlyC_assoc"/>
    <property type="match status" value="1"/>
</dbReference>
<evidence type="ECO:0000256" key="5">
    <source>
        <dbReference type="ARBA" id="ARBA00022989"/>
    </source>
</evidence>
<dbReference type="InterPro" id="IPR045095">
    <property type="entry name" value="ACDP"/>
</dbReference>
<dbReference type="STRING" id="299467.A0A443SAC9"/>
<comment type="subcellular location">
    <subcellularLocation>
        <location evidence="1">Basolateral cell membrane</location>
        <topology evidence="1">Multi-pass membrane protein</topology>
    </subcellularLocation>
</comment>
<evidence type="ECO:0000256" key="6">
    <source>
        <dbReference type="ARBA" id="ARBA00023122"/>
    </source>
</evidence>
<reference evidence="13 14" key="1">
    <citation type="journal article" date="2018" name="Gigascience">
        <title>Genomes of trombidid mites reveal novel predicted allergens and laterally-transferred genes associated with secondary metabolism.</title>
        <authorList>
            <person name="Dong X."/>
            <person name="Chaisiri K."/>
            <person name="Xia D."/>
            <person name="Armstrong S.D."/>
            <person name="Fang Y."/>
            <person name="Donnelly M.J."/>
            <person name="Kadowaki T."/>
            <person name="McGarry J.W."/>
            <person name="Darby A.C."/>
            <person name="Makepeace B.L."/>
        </authorList>
    </citation>
    <scope>NUCLEOTIDE SEQUENCE [LARGE SCALE GENOMIC DNA]</scope>
    <source>
        <strain evidence="13">UoL-UT</strain>
    </source>
</reference>
<keyword evidence="14" id="KW-1185">Reference proteome</keyword>
<evidence type="ECO:0000256" key="10">
    <source>
        <dbReference type="SAM" id="Phobius"/>
    </source>
</evidence>
<feature type="domain" description="CBS" evidence="11">
    <location>
        <begin position="248"/>
        <end position="311"/>
    </location>
</feature>
<dbReference type="InterPro" id="IPR046342">
    <property type="entry name" value="CBS_dom_sf"/>
</dbReference>
<dbReference type="GO" id="GO:0010960">
    <property type="term" value="P:magnesium ion homeostasis"/>
    <property type="evidence" value="ECO:0007669"/>
    <property type="project" value="InterPro"/>
</dbReference>
<evidence type="ECO:0000256" key="2">
    <source>
        <dbReference type="ARBA" id="ARBA00010484"/>
    </source>
</evidence>
<dbReference type="Pfam" id="PF01595">
    <property type="entry name" value="CNNM"/>
    <property type="match status" value="1"/>
</dbReference>
<dbReference type="GO" id="GO:0040018">
    <property type="term" value="P:positive regulation of multicellular organism growth"/>
    <property type="evidence" value="ECO:0007669"/>
    <property type="project" value="UniProtKB-ARBA"/>
</dbReference>
<evidence type="ECO:0000259" key="12">
    <source>
        <dbReference type="PROSITE" id="PS51846"/>
    </source>
</evidence>
<dbReference type="GO" id="GO:0016323">
    <property type="term" value="C:basolateral plasma membrane"/>
    <property type="evidence" value="ECO:0007669"/>
    <property type="project" value="UniProtKB-SubCell"/>
</dbReference>
<dbReference type="GO" id="GO:1905941">
    <property type="term" value="P:positive regulation of gonad development"/>
    <property type="evidence" value="ECO:0007669"/>
    <property type="project" value="UniProtKB-ARBA"/>
</dbReference>
<evidence type="ECO:0000256" key="7">
    <source>
        <dbReference type="ARBA" id="ARBA00023136"/>
    </source>
</evidence>